<dbReference type="RefSeq" id="WP_223132013.1">
    <property type="nucleotide sequence ID" value="NZ_CP082272.1"/>
</dbReference>
<dbReference type="Pfam" id="PF05125">
    <property type="entry name" value="Phage_cap_P2"/>
    <property type="match status" value="1"/>
</dbReference>
<protein>
    <submittedName>
        <fullName evidence="1">Phage major capsid protein, P2 family</fullName>
    </submittedName>
</protein>
<organism evidence="1 2">
    <name type="scientific">Pasteurella multocida</name>
    <dbReference type="NCBI Taxonomy" id="747"/>
    <lineage>
        <taxon>Bacteria</taxon>
        <taxon>Pseudomonadati</taxon>
        <taxon>Pseudomonadota</taxon>
        <taxon>Gammaproteobacteria</taxon>
        <taxon>Pasteurellales</taxon>
        <taxon>Pasteurellaceae</taxon>
        <taxon>Pasteurella</taxon>
    </lineage>
</organism>
<evidence type="ECO:0000313" key="1">
    <source>
        <dbReference type="EMBL" id="MDT3453480.1"/>
    </source>
</evidence>
<dbReference type="EMBL" id="JANIEN010000025">
    <property type="protein sequence ID" value="MDT3453480.1"/>
    <property type="molecule type" value="Genomic_DNA"/>
</dbReference>
<accession>A0AAW8VAG7</accession>
<reference evidence="1" key="1">
    <citation type="submission" date="2022-07" db="EMBL/GenBank/DDBJ databases">
        <title>Sequence of Pasteurella multocoda 17BRD-035.</title>
        <authorList>
            <person name="Roy Chowdhury P."/>
            <person name="Alhamami T."/>
            <person name="Trott D.J."/>
            <person name="Djordvevic S.P."/>
        </authorList>
    </citation>
    <scope>NUCLEOTIDE SEQUENCE</scope>
    <source>
        <strain evidence="1">17BRD-035</strain>
    </source>
</reference>
<gene>
    <name evidence="1" type="ORF">NQF69_11975</name>
</gene>
<name>A0AAW8VAG7_PASMD</name>
<evidence type="ECO:0000313" key="2">
    <source>
        <dbReference type="Proteomes" id="UP001182304"/>
    </source>
</evidence>
<dbReference type="InterPro" id="IPR006441">
    <property type="entry name" value="Phage_P2_GpN"/>
</dbReference>
<comment type="caution">
    <text evidence="1">The sequence shown here is derived from an EMBL/GenBank/DDBJ whole genome shotgun (WGS) entry which is preliminary data.</text>
</comment>
<dbReference type="NCBIfam" id="TIGR01551">
    <property type="entry name" value="major_capsid_P2"/>
    <property type="match status" value="1"/>
</dbReference>
<sequence length="348" mass="38753">MRNETKKLYNAYVARIAELNGIETGDVKESFTVNPTVEQKLKEKVIESSAFLGMINTVNVEQMEGEMIGLGVAQAIASTTDTDSADRQTKDVLKLDSRKYKCEQVNFDTHVKWATLDAWAKFQDFQAKLASQTQKTIALNLIMMGFNGTSRSATSQASSNTLLQDVKKGWLQQMREDHAKGVMNGASTDNKVKVGKGQGTVQNAGKGYENIDALVLDAVDNLIHEVYQDDTELVAICGRGILNDKYFNIVNGADKATEQLAGQVLVSQKQIGGLKAIRVPFFPKNAILITRLDNLSIYFQEGATRRFIQNNPKRNRIEDYLSQNIDFKVEDYDCAALIENITFEDAKE</sequence>
<dbReference type="Proteomes" id="UP001182304">
    <property type="component" value="Unassembled WGS sequence"/>
</dbReference>
<proteinExistence type="predicted"/>
<dbReference type="AlphaFoldDB" id="A0AAW8VAG7"/>